<comment type="caution">
    <text evidence="1">The sequence shown here is derived from an EMBL/GenBank/DDBJ whole genome shotgun (WGS) entry which is preliminary data.</text>
</comment>
<organism evidence="1 2">
    <name type="scientific">Anguilla anguilla</name>
    <name type="common">European freshwater eel</name>
    <name type="synonym">Muraena anguilla</name>
    <dbReference type="NCBI Taxonomy" id="7936"/>
    <lineage>
        <taxon>Eukaryota</taxon>
        <taxon>Metazoa</taxon>
        <taxon>Chordata</taxon>
        <taxon>Craniata</taxon>
        <taxon>Vertebrata</taxon>
        <taxon>Euteleostomi</taxon>
        <taxon>Actinopterygii</taxon>
        <taxon>Neopterygii</taxon>
        <taxon>Teleostei</taxon>
        <taxon>Anguilliformes</taxon>
        <taxon>Anguillidae</taxon>
        <taxon>Anguilla</taxon>
    </lineage>
</organism>
<dbReference type="Proteomes" id="UP001044222">
    <property type="component" value="Unassembled WGS sequence"/>
</dbReference>
<dbReference type="EMBL" id="JAFIRN010000004">
    <property type="protein sequence ID" value="KAG5850620.1"/>
    <property type="molecule type" value="Genomic_DNA"/>
</dbReference>
<evidence type="ECO:0000313" key="2">
    <source>
        <dbReference type="Proteomes" id="UP001044222"/>
    </source>
</evidence>
<gene>
    <name evidence="1" type="ORF">ANANG_G00084380</name>
</gene>
<sequence length="94" mass="10256">MEPDRGGPGVPYAWPVIREGGGGRGRCPKVVCGHIPRQRRARGRRKAQLCWECDAPMKGSTGQTPAQFSPTVLHLSLSSPGQDPIRVTGQEIYF</sequence>
<dbReference type="AlphaFoldDB" id="A0A9D3S0Z4"/>
<name>A0A9D3S0Z4_ANGAN</name>
<proteinExistence type="predicted"/>
<protein>
    <submittedName>
        <fullName evidence="1">Uncharacterized protein</fullName>
    </submittedName>
</protein>
<evidence type="ECO:0000313" key="1">
    <source>
        <dbReference type="EMBL" id="KAG5850620.1"/>
    </source>
</evidence>
<reference evidence="1" key="1">
    <citation type="submission" date="2021-01" db="EMBL/GenBank/DDBJ databases">
        <title>A chromosome-scale assembly of European eel, Anguilla anguilla.</title>
        <authorList>
            <person name="Henkel C."/>
            <person name="Jong-Raadsen S.A."/>
            <person name="Dufour S."/>
            <person name="Weltzien F.-A."/>
            <person name="Palstra A.P."/>
            <person name="Pelster B."/>
            <person name="Spaink H.P."/>
            <person name="Van Den Thillart G.E."/>
            <person name="Jansen H."/>
            <person name="Zahm M."/>
            <person name="Klopp C."/>
            <person name="Cedric C."/>
            <person name="Louis A."/>
            <person name="Berthelot C."/>
            <person name="Parey E."/>
            <person name="Roest Crollius H."/>
            <person name="Montfort J."/>
            <person name="Robinson-Rechavi M."/>
            <person name="Bucao C."/>
            <person name="Bouchez O."/>
            <person name="Gislard M."/>
            <person name="Lluch J."/>
            <person name="Milhes M."/>
            <person name="Lampietro C."/>
            <person name="Lopez Roques C."/>
            <person name="Donnadieu C."/>
            <person name="Braasch I."/>
            <person name="Desvignes T."/>
            <person name="Postlethwait J."/>
            <person name="Bobe J."/>
            <person name="Guiguen Y."/>
            <person name="Dirks R."/>
        </authorList>
    </citation>
    <scope>NUCLEOTIDE SEQUENCE</scope>
    <source>
        <strain evidence="1">Tag_6206</strain>
        <tissue evidence="1">Liver</tissue>
    </source>
</reference>
<accession>A0A9D3S0Z4</accession>
<keyword evidence="2" id="KW-1185">Reference proteome</keyword>